<dbReference type="InterPro" id="IPR032808">
    <property type="entry name" value="DoxX"/>
</dbReference>
<evidence type="ECO:0000256" key="1">
    <source>
        <dbReference type="ARBA" id="ARBA00004651"/>
    </source>
</evidence>
<dbReference type="PANTHER" id="PTHR33452">
    <property type="entry name" value="OXIDOREDUCTASE CATD-RELATED"/>
    <property type="match status" value="1"/>
</dbReference>
<evidence type="ECO:0000256" key="3">
    <source>
        <dbReference type="ARBA" id="ARBA00022692"/>
    </source>
</evidence>
<proteinExistence type="predicted"/>
<dbReference type="Pfam" id="PF07681">
    <property type="entry name" value="DoxX"/>
    <property type="match status" value="1"/>
</dbReference>
<dbReference type="PANTHER" id="PTHR33452:SF1">
    <property type="entry name" value="INNER MEMBRANE PROTEIN YPHA-RELATED"/>
    <property type="match status" value="1"/>
</dbReference>
<keyword evidence="3 6" id="KW-0812">Transmembrane</keyword>
<reference evidence="7" key="1">
    <citation type="journal article" date="2015" name="Nature">
        <title>Complex archaea that bridge the gap between prokaryotes and eukaryotes.</title>
        <authorList>
            <person name="Spang A."/>
            <person name="Saw J.H."/>
            <person name="Jorgensen S.L."/>
            <person name="Zaremba-Niedzwiedzka K."/>
            <person name="Martijn J."/>
            <person name="Lind A.E."/>
            <person name="van Eijk R."/>
            <person name="Schleper C."/>
            <person name="Guy L."/>
            <person name="Ettema T.J."/>
        </authorList>
    </citation>
    <scope>NUCLEOTIDE SEQUENCE</scope>
</reference>
<sequence>MSNQNLTTTATPGPAFIARLAPLGYPLIRITAGLMLMPHGAQKLFGWFGGYGLQGTGQFFGETLGMQPGVLFALLAGSVEFFGGLALVLGLLTRPAALAVTFMLGVALTVHTANGFFWTSGGVEYPLLWALTAFGIFLRGGDRFSLDARLRLPI</sequence>
<organism evidence="7">
    <name type="scientific">marine sediment metagenome</name>
    <dbReference type="NCBI Taxonomy" id="412755"/>
    <lineage>
        <taxon>unclassified sequences</taxon>
        <taxon>metagenomes</taxon>
        <taxon>ecological metagenomes</taxon>
    </lineage>
</organism>
<protein>
    <recommendedName>
        <fullName evidence="8">DoxX family protein</fullName>
    </recommendedName>
</protein>
<feature type="transmembrane region" description="Helical" evidence="6">
    <location>
        <begin position="69"/>
        <end position="89"/>
    </location>
</feature>
<keyword evidence="5 6" id="KW-0472">Membrane</keyword>
<dbReference type="AlphaFoldDB" id="A0A0F9WC37"/>
<dbReference type="GO" id="GO:0005886">
    <property type="term" value="C:plasma membrane"/>
    <property type="evidence" value="ECO:0007669"/>
    <property type="project" value="UniProtKB-SubCell"/>
</dbReference>
<evidence type="ECO:0000313" key="7">
    <source>
        <dbReference type="EMBL" id="KKN83371.1"/>
    </source>
</evidence>
<gene>
    <name evidence="7" type="ORF">LCGC14_0300030</name>
</gene>
<keyword evidence="2" id="KW-1003">Cell membrane</keyword>
<feature type="transmembrane region" description="Helical" evidence="6">
    <location>
        <begin position="96"/>
        <end position="117"/>
    </location>
</feature>
<name>A0A0F9WC37_9ZZZZ</name>
<evidence type="ECO:0000256" key="6">
    <source>
        <dbReference type="SAM" id="Phobius"/>
    </source>
</evidence>
<dbReference type="EMBL" id="LAZR01000186">
    <property type="protein sequence ID" value="KKN83371.1"/>
    <property type="molecule type" value="Genomic_DNA"/>
</dbReference>
<comment type="caution">
    <text evidence="7">The sequence shown here is derived from an EMBL/GenBank/DDBJ whole genome shotgun (WGS) entry which is preliminary data.</text>
</comment>
<comment type="subcellular location">
    <subcellularLocation>
        <location evidence="1">Cell membrane</location>
        <topology evidence="1">Multi-pass membrane protein</topology>
    </subcellularLocation>
</comment>
<evidence type="ECO:0000256" key="5">
    <source>
        <dbReference type="ARBA" id="ARBA00023136"/>
    </source>
</evidence>
<accession>A0A0F9WC37</accession>
<evidence type="ECO:0000256" key="2">
    <source>
        <dbReference type="ARBA" id="ARBA00022475"/>
    </source>
</evidence>
<evidence type="ECO:0000256" key="4">
    <source>
        <dbReference type="ARBA" id="ARBA00022989"/>
    </source>
</evidence>
<keyword evidence="4 6" id="KW-1133">Transmembrane helix</keyword>
<dbReference type="InterPro" id="IPR051907">
    <property type="entry name" value="DoxX-like_oxidoreductase"/>
</dbReference>
<evidence type="ECO:0008006" key="8">
    <source>
        <dbReference type="Google" id="ProtNLM"/>
    </source>
</evidence>